<evidence type="ECO:0000313" key="4">
    <source>
        <dbReference type="Proteomes" id="UP000242682"/>
    </source>
</evidence>
<dbReference type="InterPro" id="IPR042070">
    <property type="entry name" value="PucR_C-HTH_sf"/>
</dbReference>
<dbReference type="InterPro" id="IPR051448">
    <property type="entry name" value="CdaR-like_regulators"/>
</dbReference>
<dbReference type="Pfam" id="PF13556">
    <property type="entry name" value="HTH_30"/>
    <property type="match status" value="1"/>
</dbReference>
<feature type="domain" description="PucR C-terminal helix-turn-helix" evidence="2">
    <location>
        <begin position="301"/>
        <end position="359"/>
    </location>
</feature>
<sequence>MFDFQMLGTQIVGELSSLIDKNVLVTDKNGFVIASTDPARLNTFHEGASLSMKNQVEINMTKEMCEKLRGVRPGIVMPIIIANTPIGVIGITGKPAEVEKYAKLVRKVAELFITDFMSRQEKERDIREIEFFFFDLITTESTEEAIEDRAKVLNIDSSLYERIALIQTDWQLEIADIENLLRVQTLHPNLKIVRWGMEKLVLILPNMPKKRLCEGLMGISAKIQKKTKKRHPIGVGKATGFYNMKESFKQAEMAVAISMRQDRMVFEEDLKLELLYYSIPHNVQEEYLRRTIGPLLEEEELLHNLELWIQKKSSLQEVADELHIHKNTLNYRLGKIESILGLKLTNSEDIAIIYTALRLYRKK</sequence>
<evidence type="ECO:0000259" key="2">
    <source>
        <dbReference type="Pfam" id="PF13556"/>
    </source>
</evidence>
<dbReference type="Proteomes" id="UP000242682">
    <property type="component" value="Unassembled WGS sequence"/>
</dbReference>
<evidence type="ECO:0000259" key="1">
    <source>
        <dbReference type="Pfam" id="PF05651"/>
    </source>
</evidence>
<protein>
    <submittedName>
        <fullName evidence="3">CdaR family transcriptional regulator</fullName>
    </submittedName>
</protein>
<dbReference type="AlphaFoldDB" id="A0A2P8H299"/>
<dbReference type="OrthoDB" id="9792148at2"/>
<dbReference type="InterPro" id="IPR008599">
    <property type="entry name" value="Diacid_rec"/>
</dbReference>
<comment type="caution">
    <text evidence="3">The sequence shown here is derived from an EMBL/GenBank/DDBJ whole genome shotgun (WGS) entry which is preliminary data.</text>
</comment>
<evidence type="ECO:0000313" key="3">
    <source>
        <dbReference type="EMBL" id="PSL40336.1"/>
    </source>
</evidence>
<dbReference type="Gene3D" id="1.10.10.2840">
    <property type="entry name" value="PucR C-terminal helix-turn-helix domain"/>
    <property type="match status" value="1"/>
</dbReference>
<name>A0A2P8H299_9BACL</name>
<dbReference type="InterPro" id="IPR025736">
    <property type="entry name" value="PucR_C-HTH_dom"/>
</dbReference>
<organism evidence="3 4">
    <name type="scientific">Planomicrobium soli</name>
    <dbReference type="NCBI Taxonomy" id="1176648"/>
    <lineage>
        <taxon>Bacteria</taxon>
        <taxon>Bacillati</taxon>
        <taxon>Bacillota</taxon>
        <taxon>Bacilli</taxon>
        <taxon>Bacillales</taxon>
        <taxon>Caryophanaceae</taxon>
        <taxon>Planomicrobium</taxon>
    </lineage>
</organism>
<dbReference type="PANTHER" id="PTHR33744:SF16">
    <property type="entry name" value="CARBOHYDRATE DIACID REGULATOR"/>
    <property type="match status" value="1"/>
</dbReference>
<dbReference type="RefSeq" id="WP_106533123.1">
    <property type="nucleotide sequence ID" value="NZ_PYAT01000005.1"/>
</dbReference>
<proteinExistence type="predicted"/>
<dbReference type="EMBL" id="PYAT01000005">
    <property type="protein sequence ID" value="PSL40336.1"/>
    <property type="molecule type" value="Genomic_DNA"/>
</dbReference>
<dbReference type="Pfam" id="PF05651">
    <property type="entry name" value="Diacid_rec"/>
    <property type="match status" value="1"/>
</dbReference>
<dbReference type="PANTHER" id="PTHR33744">
    <property type="entry name" value="CARBOHYDRATE DIACID REGULATOR"/>
    <property type="match status" value="1"/>
</dbReference>
<gene>
    <name evidence="3" type="ORF">B0H99_105113</name>
</gene>
<keyword evidence="4" id="KW-1185">Reference proteome</keyword>
<feature type="domain" description="Putative sugar diacid recognition" evidence="1">
    <location>
        <begin position="8"/>
        <end position="135"/>
    </location>
</feature>
<accession>A0A2P8H299</accession>
<reference evidence="3 4" key="1">
    <citation type="submission" date="2018-03" db="EMBL/GenBank/DDBJ databases">
        <title>Genomic Encyclopedia of Type Strains, Phase III (KMG-III): the genomes of soil and plant-associated and newly described type strains.</title>
        <authorList>
            <person name="Whitman W."/>
        </authorList>
    </citation>
    <scope>NUCLEOTIDE SEQUENCE [LARGE SCALE GENOMIC DNA]</scope>
    <source>
        <strain evidence="3 4">CGMCC 1.12259</strain>
    </source>
</reference>